<reference evidence="3" key="1">
    <citation type="journal article" date="2019" name="Int. J. Syst. Evol. Microbiol.">
        <title>The Global Catalogue of Microorganisms (GCM) 10K type strain sequencing project: providing services to taxonomists for standard genome sequencing and annotation.</title>
        <authorList>
            <consortium name="The Broad Institute Genomics Platform"/>
            <consortium name="The Broad Institute Genome Sequencing Center for Infectious Disease"/>
            <person name="Wu L."/>
            <person name="Ma J."/>
        </authorList>
    </citation>
    <scope>NUCLEOTIDE SEQUENCE [LARGE SCALE GENOMIC DNA]</scope>
    <source>
        <strain evidence="3">IBRC-M 10490</strain>
    </source>
</reference>
<organism evidence="2 3">
    <name type="scientific">Nocardia halotolerans</name>
    <dbReference type="NCBI Taxonomy" id="1755878"/>
    <lineage>
        <taxon>Bacteria</taxon>
        <taxon>Bacillati</taxon>
        <taxon>Actinomycetota</taxon>
        <taxon>Actinomycetes</taxon>
        <taxon>Mycobacteriales</taxon>
        <taxon>Nocardiaceae</taxon>
        <taxon>Nocardia</taxon>
    </lineage>
</organism>
<gene>
    <name evidence="2" type="ORF">ACFO5K_05065</name>
</gene>
<proteinExistence type="predicted"/>
<evidence type="ECO:0000313" key="2">
    <source>
        <dbReference type="EMBL" id="MFC4373463.1"/>
    </source>
</evidence>
<dbReference type="Pfam" id="PF19696">
    <property type="entry name" value="DUF6196"/>
    <property type="match status" value="1"/>
</dbReference>
<sequence>MVGVSMETAQQTEQRLRRVIAEADLVVHDGVWSFDEFPADQPPALTSETLAVVRDQESWSRLAPLDPEREGVERFGIFSFHFAENLDNSGFVGWLATHLKTELGTGVFVVCGSNRTRGGIYDYWGCPIDLLDQAVAVVDALRRTGPAAPAASPPGISPPRDQGGR</sequence>
<dbReference type="RefSeq" id="WP_378556388.1">
    <property type="nucleotide sequence ID" value="NZ_JBHSDL010000005.1"/>
</dbReference>
<evidence type="ECO:0000313" key="3">
    <source>
        <dbReference type="Proteomes" id="UP001595844"/>
    </source>
</evidence>
<dbReference type="InterPro" id="IPR045674">
    <property type="entry name" value="DUF6196"/>
</dbReference>
<evidence type="ECO:0000256" key="1">
    <source>
        <dbReference type="SAM" id="MobiDB-lite"/>
    </source>
</evidence>
<feature type="region of interest" description="Disordered" evidence="1">
    <location>
        <begin position="145"/>
        <end position="165"/>
    </location>
</feature>
<keyword evidence="3" id="KW-1185">Reference proteome</keyword>
<accession>A0ABV8VDN7</accession>
<protein>
    <submittedName>
        <fullName evidence="2">DUF6196 family protein</fullName>
    </submittedName>
</protein>
<dbReference type="EMBL" id="JBHSDL010000005">
    <property type="protein sequence ID" value="MFC4373463.1"/>
    <property type="molecule type" value="Genomic_DNA"/>
</dbReference>
<name>A0ABV8VDN7_9NOCA</name>
<comment type="caution">
    <text evidence="2">The sequence shown here is derived from an EMBL/GenBank/DDBJ whole genome shotgun (WGS) entry which is preliminary data.</text>
</comment>
<dbReference type="Proteomes" id="UP001595844">
    <property type="component" value="Unassembled WGS sequence"/>
</dbReference>